<keyword evidence="4" id="KW-1185">Reference proteome</keyword>
<evidence type="ECO:0000313" key="3">
    <source>
        <dbReference type="EMBL" id="CAD7248457.1"/>
    </source>
</evidence>
<dbReference type="EMBL" id="CAJPEV010001853">
    <property type="protein sequence ID" value="CAG0894611.1"/>
    <property type="molecule type" value="Genomic_DNA"/>
</dbReference>
<dbReference type="AlphaFoldDB" id="A0A7R8XLS3"/>
<dbReference type="OrthoDB" id="5989513at2759"/>
<keyword evidence="1" id="KW-0175">Coiled coil</keyword>
<protein>
    <submittedName>
        <fullName evidence="3">Uncharacterized protein</fullName>
    </submittedName>
</protein>
<feature type="coiled-coil region" evidence="1">
    <location>
        <begin position="502"/>
        <end position="529"/>
    </location>
</feature>
<sequence length="794" mass="88595">METDPVSTIVLHDSMGNTEIGRCADPGCYSRSIMYGATVKQMVALMEQSKSCEQQMRYDCFTTALTTADTHYSWWVDRHGQPQYYWDGSHAGEHVCNCGLTSDCIDPIMMCNCDAKAPQWESDAGIITNRTALPIIELRLGGLRFKGQKANYTLGGLVCRAKVPPPNNPAESCSSLRRAGNDHPGYYLINSKKGRLDVVMCRMDLEETDPEFQVETSARIAWGGFTHGKVTPPDNPAHSCSSLRRAGNAYPGYYLISPKKGRLDVVMCRMDLEETDSEFQVETGVRLAGGVYFNAFHSLGSAGSVLHFKETAVNSMCRKIQELGLTQLYREDDDFAIKIRMMTCLAFVPVEDVQKVFAELEATMPSEAKPVVQYFRETYVDGRRRRGRARNEVVYPPQLWNVRDRTLSELKVELSVTEHVILKLGAGNIPGKKKAEIDKNNRILAITRTYGDRCNMSFLRGFVTVAKVTPPPPTPRITGDRQWKADIGPRLYPPSRLLDKATRKLSTDYENMKKEHEQLKSSFQEHLQERYKLELQLNTTEKRLQCLEAISLQIAPRTCQTLADLGVTRTGEYLVDPDVVLIGDAPIKVLCDMETGRTTVSRRLSLLETYTMPGRWTVTANLSTIRTGQTQDNTYASAVPLATASSPTCLAIVMQKPHDGNQTQGRGKTPPRENPTESCSSLRQAGNTHSGYYLINPKKGRLDVAMCWMDLEESDPKFQVETSATIAWGGFTHGKVTPPNNPAQSCSSLRRAAQQSRNVQGEVDIVSLVSARVVQTYTCTLLMQMSGFSVQYSK</sequence>
<dbReference type="Gene3D" id="3.90.215.10">
    <property type="entry name" value="Gamma Fibrinogen, chain A, domain 1"/>
    <property type="match status" value="1"/>
</dbReference>
<dbReference type="Proteomes" id="UP000677054">
    <property type="component" value="Unassembled WGS sequence"/>
</dbReference>
<reference evidence="3" key="1">
    <citation type="submission" date="2020-11" db="EMBL/GenBank/DDBJ databases">
        <authorList>
            <person name="Tran Van P."/>
        </authorList>
    </citation>
    <scope>NUCLEOTIDE SEQUENCE</scope>
</reference>
<proteinExistence type="predicted"/>
<evidence type="ECO:0000313" key="4">
    <source>
        <dbReference type="Proteomes" id="UP000677054"/>
    </source>
</evidence>
<organism evidence="3">
    <name type="scientific">Darwinula stevensoni</name>
    <dbReference type="NCBI Taxonomy" id="69355"/>
    <lineage>
        <taxon>Eukaryota</taxon>
        <taxon>Metazoa</taxon>
        <taxon>Ecdysozoa</taxon>
        <taxon>Arthropoda</taxon>
        <taxon>Crustacea</taxon>
        <taxon>Oligostraca</taxon>
        <taxon>Ostracoda</taxon>
        <taxon>Podocopa</taxon>
        <taxon>Podocopida</taxon>
        <taxon>Darwinulocopina</taxon>
        <taxon>Darwinuloidea</taxon>
        <taxon>Darwinulidae</taxon>
        <taxon>Darwinula</taxon>
    </lineage>
</organism>
<accession>A0A7R8XLS3</accession>
<feature type="region of interest" description="Disordered" evidence="2">
    <location>
        <begin position="658"/>
        <end position="684"/>
    </location>
</feature>
<dbReference type="EMBL" id="LR901370">
    <property type="protein sequence ID" value="CAD7248457.1"/>
    <property type="molecule type" value="Genomic_DNA"/>
</dbReference>
<name>A0A7R8XLS3_9CRUS</name>
<dbReference type="Gene3D" id="2.60.120.1000">
    <property type="match status" value="1"/>
</dbReference>
<gene>
    <name evidence="3" type="ORF">DSTB1V02_LOCUS8269</name>
</gene>
<evidence type="ECO:0000256" key="1">
    <source>
        <dbReference type="SAM" id="Coils"/>
    </source>
</evidence>
<dbReference type="InterPro" id="IPR014716">
    <property type="entry name" value="Fibrinogen_a/b/g_C_1"/>
</dbReference>
<evidence type="ECO:0000256" key="2">
    <source>
        <dbReference type="SAM" id="MobiDB-lite"/>
    </source>
</evidence>